<evidence type="ECO:0000256" key="1">
    <source>
        <dbReference type="SAM" id="Phobius"/>
    </source>
</evidence>
<protein>
    <submittedName>
        <fullName evidence="2">Uncharacterized protein</fullName>
    </submittedName>
</protein>
<keyword evidence="1" id="KW-0812">Transmembrane</keyword>
<name>A0A1D8GNG3_9FIRM</name>
<dbReference type="KEGG" id="gfe:Gferi_24750"/>
<organism evidence="2 3">
    <name type="scientific">Geosporobacter ferrireducens</name>
    <dbReference type="NCBI Taxonomy" id="1424294"/>
    <lineage>
        <taxon>Bacteria</taxon>
        <taxon>Bacillati</taxon>
        <taxon>Bacillota</taxon>
        <taxon>Clostridia</taxon>
        <taxon>Peptostreptococcales</taxon>
        <taxon>Thermotaleaceae</taxon>
        <taxon>Geosporobacter</taxon>
    </lineage>
</organism>
<gene>
    <name evidence="2" type="ORF">Gferi_24750</name>
</gene>
<feature type="transmembrane region" description="Helical" evidence="1">
    <location>
        <begin position="21"/>
        <end position="41"/>
    </location>
</feature>
<feature type="transmembrane region" description="Helical" evidence="1">
    <location>
        <begin position="88"/>
        <end position="107"/>
    </location>
</feature>
<sequence length="151" mass="16525">MKMNKSNLDEMQLQLRNKIGNQSFLMLMYLLLLDVGLYGFGFQWASYPINVVLILSVITGSYVIRLIMNNAYVGTPTSRRHSPAIKTLITLITAVAISVFTITLIRGRGIAVTGATNDGGGSLLFITSVVGLVIAGIVGIIKYRQNKDEEE</sequence>
<feature type="transmembrane region" description="Helical" evidence="1">
    <location>
        <begin position="119"/>
        <end position="141"/>
    </location>
</feature>
<dbReference type="Proteomes" id="UP000095743">
    <property type="component" value="Chromosome"/>
</dbReference>
<feature type="transmembrane region" description="Helical" evidence="1">
    <location>
        <begin position="47"/>
        <end position="67"/>
    </location>
</feature>
<dbReference type="AlphaFoldDB" id="A0A1D8GNG3"/>
<keyword evidence="3" id="KW-1185">Reference proteome</keyword>
<evidence type="ECO:0000313" key="2">
    <source>
        <dbReference type="EMBL" id="AOT72476.1"/>
    </source>
</evidence>
<keyword evidence="1" id="KW-0472">Membrane</keyword>
<dbReference type="EMBL" id="CP017269">
    <property type="protein sequence ID" value="AOT72476.1"/>
    <property type="molecule type" value="Genomic_DNA"/>
</dbReference>
<evidence type="ECO:0000313" key="3">
    <source>
        <dbReference type="Proteomes" id="UP000095743"/>
    </source>
</evidence>
<keyword evidence="1" id="KW-1133">Transmembrane helix</keyword>
<accession>A0A1D8GNG3</accession>
<reference evidence="2 3" key="1">
    <citation type="submission" date="2016-09" db="EMBL/GenBank/DDBJ databases">
        <title>Genomic analysis reveals versatility of anaerobic energy metabolism of Geosporobacter ferrireducens IRF9 of phylum Firmicutes.</title>
        <authorList>
            <person name="Kim S.-J."/>
        </authorList>
    </citation>
    <scope>NUCLEOTIDE SEQUENCE [LARGE SCALE GENOMIC DNA]</scope>
    <source>
        <strain evidence="2 3">IRF9</strain>
    </source>
</reference>
<proteinExistence type="predicted"/>